<sequence length="70" mass="7767">MPTARGDAREVAAERRGYRRALKAIRDHHARQVDPATNANRLDNLATFEVRDSYVGAVRAACRKHLGVAP</sequence>
<dbReference type="Proteomes" id="UP001055247">
    <property type="component" value="Unassembled WGS sequence"/>
</dbReference>
<name>A0AAV4ZSM9_9HYPH</name>
<comment type="caution">
    <text evidence="1">The sequence shown here is derived from an EMBL/GenBank/DDBJ whole genome shotgun (WGS) entry which is preliminary data.</text>
</comment>
<dbReference type="EMBL" id="BPQO01000022">
    <property type="protein sequence ID" value="GJD90929.1"/>
    <property type="molecule type" value="Genomic_DNA"/>
</dbReference>
<gene>
    <name evidence="1" type="ORF">BHAOGJBA_4473</name>
</gene>
<dbReference type="RefSeq" id="WP_238231109.1">
    <property type="nucleotide sequence ID" value="NZ_BPQO01000022.1"/>
</dbReference>
<organism evidence="1 2">
    <name type="scientific">Methylobacterium hispanicum</name>
    <dbReference type="NCBI Taxonomy" id="270350"/>
    <lineage>
        <taxon>Bacteria</taxon>
        <taxon>Pseudomonadati</taxon>
        <taxon>Pseudomonadota</taxon>
        <taxon>Alphaproteobacteria</taxon>
        <taxon>Hyphomicrobiales</taxon>
        <taxon>Methylobacteriaceae</taxon>
        <taxon>Methylobacterium</taxon>
    </lineage>
</organism>
<proteinExistence type="predicted"/>
<dbReference type="AlphaFoldDB" id="A0AAV4ZSM9"/>
<accession>A0AAV4ZSM9</accession>
<reference evidence="1" key="2">
    <citation type="submission" date="2021-08" db="EMBL/GenBank/DDBJ databases">
        <authorList>
            <person name="Tani A."/>
            <person name="Ola A."/>
            <person name="Ogura Y."/>
            <person name="Katsura K."/>
            <person name="Hayashi T."/>
        </authorList>
    </citation>
    <scope>NUCLEOTIDE SEQUENCE</scope>
    <source>
        <strain evidence="1">DSM 16372</strain>
    </source>
</reference>
<evidence type="ECO:0000313" key="1">
    <source>
        <dbReference type="EMBL" id="GJD90929.1"/>
    </source>
</evidence>
<protein>
    <submittedName>
        <fullName evidence="1">Uncharacterized protein</fullName>
    </submittedName>
</protein>
<evidence type="ECO:0000313" key="2">
    <source>
        <dbReference type="Proteomes" id="UP001055247"/>
    </source>
</evidence>
<reference evidence="1" key="1">
    <citation type="journal article" date="2016" name="Front. Microbiol.">
        <title>Genome Sequence of the Piezophilic, Mesophilic Sulfate-Reducing Bacterium Desulfovibrio indicus J2T.</title>
        <authorList>
            <person name="Cao J."/>
            <person name="Maignien L."/>
            <person name="Shao Z."/>
            <person name="Alain K."/>
            <person name="Jebbar M."/>
        </authorList>
    </citation>
    <scope>NUCLEOTIDE SEQUENCE</scope>
    <source>
        <strain evidence="1">DSM 16372</strain>
    </source>
</reference>
<keyword evidence="2" id="KW-1185">Reference proteome</keyword>